<organism evidence="2 3">
    <name type="scientific">Tritrichomonas musculus</name>
    <dbReference type="NCBI Taxonomy" id="1915356"/>
    <lineage>
        <taxon>Eukaryota</taxon>
        <taxon>Metamonada</taxon>
        <taxon>Parabasalia</taxon>
        <taxon>Tritrichomonadida</taxon>
        <taxon>Tritrichomonadidae</taxon>
        <taxon>Tritrichomonas</taxon>
    </lineage>
</organism>
<dbReference type="Proteomes" id="UP001470230">
    <property type="component" value="Unassembled WGS sequence"/>
</dbReference>
<evidence type="ECO:0000313" key="2">
    <source>
        <dbReference type="EMBL" id="KAK8839383.1"/>
    </source>
</evidence>
<protein>
    <submittedName>
        <fullName evidence="2">Uncharacterized protein</fullName>
    </submittedName>
</protein>
<feature type="transmembrane region" description="Helical" evidence="1">
    <location>
        <begin position="572"/>
        <end position="596"/>
    </location>
</feature>
<keyword evidence="1" id="KW-0472">Membrane</keyword>
<keyword evidence="3" id="KW-1185">Reference proteome</keyword>
<dbReference type="InterPro" id="IPR009030">
    <property type="entry name" value="Growth_fac_rcpt_cys_sf"/>
</dbReference>
<accession>A0ABR2GZK9</accession>
<keyword evidence="1" id="KW-0812">Transmembrane</keyword>
<proteinExistence type="predicted"/>
<sequence>MNSVCKECKDGLIPNEDGSECVVKTCMDLEITEKIGCVSCNESDPIKCGSCDESLHFVLVDGKCECSSKDGYQLTNGICMTEEQKSCLASISYCSICSDSTHCATCYDTYKNVDGKCEKTNCDKIENCDSCREVNGNLQCVTCKGEYKPSHDKTQCVIPTEQTCTNSLLGCDKCSNVNNTKCYKCDHNNHFTETPANADPSNPNIDVRCVCESGFELVGSACLPPIEPVPPPQPALPTETITNYESMFEDHANPQSTNLTFNSDYPFKNDITYVLSVSADNELVAIPEKVNVSSVSLKLGQRENQNSPVQIVAPKVESVNVEFSKDSSIQIPPQSQNIDLSGQGKLTVFATDSSNSIEIGKVTPSGNSDGMIIESNVSEIKLDQVQVFGQTSLTGQEDGLTKCSNLVLESGSDFTIEKVSLEKVFIGLLSTLNFEKPNVTVENSEFKVYFNRTLNQRHYPIRVKRDQNNKINYPDFTKISKLYMSKLSAGDYIDILKEEEEEFLIAHFEDADNDRDAIYQNCLDLADKYEYSEGFGNQQCVNSTTDSVFTDLIVKKSDPPKKPKKKGLSGGAIAGIVIACVVVVAAIIALLVYFLVIKKRNQSTTSTQGDSSIAI</sequence>
<dbReference type="SUPFAM" id="SSF57184">
    <property type="entry name" value="Growth factor receptor domain"/>
    <property type="match status" value="1"/>
</dbReference>
<keyword evidence="1" id="KW-1133">Transmembrane helix</keyword>
<comment type="caution">
    <text evidence="2">The sequence shown here is derived from an EMBL/GenBank/DDBJ whole genome shotgun (WGS) entry which is preliminary data.</text>
</comment>
<reference evidence="2 3" key="1">
    <citation type="submission" date="2024-04" db="EMBL/GenBank/DDBJ databases">
        <title>Tritrichomonas musculus Genome.</title>
        <authorList>
            <person name="Alves-Ferreira E."/>
            <person name="Grigg M."/>
            <person name="Lorenzi H."/>
            <person name="Galac M."/>
        </authorList>
    </citation>
    <scope>NUCLEOTIDE SEQUENCE [LARGE SCALE GENOMIC DNA]</scope>
    <source>
        <strain evidence="2 3">EAF2021</strain>
    </source>
</reference>
<evidence type="ECO:0000313" key="3">
    <source>
        <dbReference type="Proteomes" id="UP001470230"/>
    </source>
</evidence>
<evidence type="ECO:0000256" key="1">
    <source>
        <dbReference type="SAM" id="Phobius"/>
    </source>
</evidence>
<name>A0ABR2GZK9_9EUKA</name>
<dbReference type="EMBL" id="JAPFFF010000052">
    <property type="protein sequence ID" value="KAK8839383.1"/>
    <property type="molecule type" value="Genomic_DNA"/>
</dbReference>
<gene>
    <name evidence="2" type="ORF">M9Y10_032321</name>
</gene>